<name>A0A1L7WW28_9HELO</name>
<dbReference type="Gene3D" id="1.20.5.420">
    <property type="entry name" value="Immunoglobulin FC, subunit C"/>
    <property type="match status" value="1"/>
</dbReference>
<dbReference type="EC" id="3.2.1.39" evidence="3"/>
<dbReference type="AlphaFoldDB" id="A0A1L7WW28"/>
<comment type="catalytic activity">
    <reaction evidence="1">
        <text>Hydrolysis of (1-&gt;3)-beta-D-glucosidic linkages in (1-&gt;3)-beta-D-glucans.</text>
        <dbReference type="EC" id="3.2.1.39"/>
    </reaction>
</comment>
<dbReference type="Pfam" id="PF17652">
    <property type="entry name" value="Glyco_hydro81C"/>
    <property type="match status" value="1"/>
</dbReference>
<dbReference type="InterPro" id="IPR040451">
    <property type="entry name" value="GH81_N"/>
</dbReference>
<evidence type="ECO:0000313" key="14">
    <source>
        <dbReference type="Proteomes" id="UP000184330"/>
    </source>
</evidence>
<dbReference type="PANTHER" id="PTHR31983:SF0">
    <property type="entry name" value="GLUCAN ENDO-1,3-BETA-D-GLUCOSIDASE 2"/>
    <property type="match status" value="1"/>
</dbReference>
<dbReference type="GO" id="GO:0052861">
    <property type="term" value="F:endo-1,3(4)-beta-glucanase activity"/>
    <property type="evidence" value="ECO:0007669"/>
    <property type="project" value="InterPro"/>
</dbReference>
<dbReference type="InterPro" id="IPR005200">
    <property type="entry name" value="Endo-beta-glucanase"/>
</dbReference>
<dbReference type="GO" id="GO:0009986">
    <property type="term" value="C:cell surface"/>
    <property type="evidence" value="ECO:0007669"/>
    <property type="project" value="TreeGrafter"/>
</dbReference>
<feature type="signal peptide" evidence="10">
    <location>
        <begin position="1"/>
        <end position="16"/>
    </location>
</feature>
<dbReference type="STRING" id="576137.A0A1L7WW28"/>
<dbReference type="GO" id="GO:0042973">
    <property type="term" value="F:glucan endo-1,3-beta-D-glucosidase activity"/>
    <property type="evidence" value="ECO:0007669"/>
    <property type="project" value="UniProtKB-EC"/>
</dbReference>
<dbReference type="GO" id="GO:0000272">
    <property type="term" value="P:polysaccharide catabolic process"/>
    <property type="evidence" value="ECO:0007669"/>
    <property type="project" value="UniProtKB-KW"/>
</dbReference>
<keyword evidence="7" id="KW-0961">Cell wall biogenesis/degradation</keyword>
<evidence type="ECO:0000256" key="8">
    <source>
        <dbReference type="ARBA" id="ARBA00023326"/>
    </source>
</evidence>
<evidence type="ECO:0000259" key="11">
    <source>
        <dbReference type="Pfam" id="PF03639"/>
    </source>
</evidence>
<evidence type="ECO:0000256" key="5">
    <source>
        <dbReference type="ARBA" id="ARBA00023277"/>
    </source>
</evidence>
<dbReference type="PANTHER" id="PTHR31983">
    <property type="entry name" value="ENDO-1,3(4)-BETA-GLUCANASE 1"/>
    <property type="match status" value="1"/>
</dbReference>
<proteinExistence type="inferred from homology"/>
<dbReference type="Pfam" id="PF03639">
    <property type="entry name" value="Glyco_hydro_81"/>
    <property type="match status" value="1"/>
</dbReference>
<feature type="domain" description="Glycosyl hydrolase family 81 C-terminal" evidence="12">
    <location>
        <begin position="566"/>
        <end position="914"/>
    </location>
</feature>
<protein>
    <recommendedName>
        <fullName evidence="3">glucan endo-1,3-beta-D-glucosidase</fullName>
        <ecNumber evidence="3">3.2.1.39</ecNumber>
    </recommendedName>
</protein>
<keyword evidence="6" id="KW-0326">Glycosidase</keyword>
<dbReference type="FunFam" id="2.70.98.30:FF:000006">
    <property type="entry name" value="Endo-1,3-beta-glucanase Engl1"/>
    <property type="match status" value="1"/>
</dbReference>
<dbReference type="Proteomes" id="UP000184330">
    <property type="component" value="Unassembled WGS sequence"/>
</dbReference>
<feature type="chain" id="PRO_5012318232" description="glucan endo-1,3-beta-D-glucosidase" evidence="10">
    <location>
        <begin position="17"/>
        <end position="924"/>
    </location>
</feature>
<accession>A0A1L7WW28</accession>
<gene>
    <name evidence="13" type="ORF">PAC_06851</name>
</gene>
<evidence type="ECO:0000259" key="12">
    <source>
        <dbReference type="Pfam" id="PF17652"/>
    </source>
</evidence>
<evidence type="ECO:0000256" key="4">
    <source>
        <dbReference type="ARBA" id="ARBA00022801"/>
    </source>
</evidence>
<evidence type="ECO:0000313" key="13">
    <source>
        <dbReference type="EMBL" id="CZR56962.1"/>
    </source>
</evidence>
<dbReference type="OrthoDB" id="4473401at2759"/>
<dbReference type="GO" id="GO:0071555">
    <property type="term" value="P:cell wall organization"/>
    <property type="evidence" value="ECO:0007669"/>
    <property type="project" value="UniProtKB-KW"/>
</dbReference>
<reference evidence="13 14" key="1">
    <citation type="submission" date="2016-03" db="EMBL/GenBank/DDBJ databases">
        <authorList>
            <person name="Ploux O."/>
        </authorList>
    </citation>
    <scope>NUCLEOTIDE SEQUENCE [LARGE SCALE GENOMIC DNA]</scope>
    <source>
        <strain evidence="13 14">UAMH 11012</strain>
    </source>
</reference>
<evidence type="ECO:0000256" key="9">
    <source>
        <dbReference type="SAM" id="MobiDB-lite"/>
    </source>
</evidence>
<keyword evidence="5" id="KW-0119">Carbohydrate metabolism</keyword>
<keyword evidence="4" id="KW-0378">Hydrolase</keyword>
<evidence type="ECO:0000256" key="10">
    <source>
        <dbReference type="SAM" id="SignalP"/>
    </source>
</evidence>
<keyword evidence="14" id="KW-1185">Reference proteome</keyword>
<evidence type="ECO:0000256" key="6">
    <source>
        <dbReference type="ARBA" id="ARBA00023295"/>
    </source>
</evidence>
<feature type="compositionally biased region" description="Low complexity" evidence="9">
    <location>
        <begin position="131"/>
        <end position="140"/>
    </location>
</feature>
<dbReference type="InterPro" id="IPR040720">
    <property type="entry name" value="GH81_C"/>
</dbReference>
<feature type="domain" description="Glycosyl hydrolase family 81 N-terminal" evidence="11">
    <location>
        <begin position="231"/>
        <end position="551"/>
    </location>
</feature>
<feature type="region of interest" description="Disordered" evidence="9">
    <location>
        <begin position="131"/>
        <end position="152"/>
    </location>
</feature>
<evidence type="ECO:0000256" key="7">
    <source>
        <dbReference type="ARBA" id="ARBA00023316"/>
    </source>
</evidence>
<dbReference type="PROSITE" id="PS52008">
    <property type="entry name" value="GH81"/>
    <property type="match status" value="1"/>
</dbReference>
<sequence length="924" mass="98063">MKAAMWLTCLAPAVIAVPFRQGQENFAPARVAPGPMEAPIEFALETVTILPSTTLDSLITEPNLVTRIAEESYQGIPWGEASSVALSSADPRTTQAKRTQVPQASSPVSDVVEQFASVSVQTSRVTPQVSVKTTSTSSGTAQILPPLTTDIPHTTGSVITTLNTEGEPTSGPLISTSISSPASLLVVSAAATAVSSSKSERPRPADMTSQNIFQPVATDAPLSIIPQRGDHPVPKLGIQNQQSPIGTNKFYANFFLGSQTAGTWTHPYSVAWSKGGGSSKSWGMSIQHIDASQRAFGPDPNANPAQYFINPLGIQSVVLSASELGASTILVTDSLTAFSTNVNLLPSAGAAPAITFPLVQGMGFVTGIYHGATPLLQTGVFFRSVTKATNSPKPGVSKWTIQLEDGKIWLVYAYSPSGAGLEFTVVNNGLAQATSGFNGIVQIAKSTSTASEALYDAACGAYATTSILSGSANGATGSYTLSYSTGGMPNTSLLMFALPHHIQSFDSNTAAGVQPFTLHTTTKGAATAVVGNSWTMVENLPVGMGFAPWNPSTGNQGGQGSTKFTFSQSTMAAMQAVAQSEISQDMSTQTSLNSMYYSGKALLKFAQITYALQALLDQQALAQAGLDKLKAAFAVFAENRQQFPLAYDSAWGGVVSTASYGGDSGADFGNTYYNDHHFHYGYFILTAAMIGHMDPSWLSANAPYVNTLVRDIANPSTADPWFPVSRNMDWYNGHGWAHGLYETFDGKDQESSSEDAMSAYALKMWGMVSENSNLEAIGNLQLAVTARALQNYYLYTSDNTVQPSNFIGNKVAGILFENKIDHTTYFGNSIEFIQGIHMIPLLPSSTLTRTKQFVQEEWDKYFSNGRAEAITGGWKGLLFANLALINPAASWQYFSAQCFDASTLDGGASRTWYMAMAAALGGAQ</sequence>
<dbReference type="Gene3D" id="2.70.98.30">
    <property type="entry name" value="Golgi alpha-mannosidase II, domain 4"/>
    <property type="match status" value="1"/>
</dbReference>
<organism evidence="13 14">
    <name type="scientific">Phialocephala subalpina</name>
    <dbReference type="NCBI Taxonomy" id="576137"/>
    <lineage>
        <taxon>Eukaryota</taxon>
        <taxon>Fungi</taxon>
        <taxon>Dikarya</taxon>
        <taxon>Ascomycota</taxon>
        <taxon>Pezizomycotina</taxon>
        <taxon>Leotiomycetes</taxon>
        <taxon>Helotiales</taxon>
        <taxon>Mollisiaceae</taxon>
        <taxon>Phialocephala</taxon>
        <taxon>Phialocephala fortinii species complex</taxon>
    </lineage>
</organism>
<keyword evidence="8" id="KW-0624">Polysaccharide degradation</keyword>
<comment type="similarity">
    <text evidence="2">Belongs to the glycosyl hydrolase 81 family.</text>
</comment>
<evidence type="ECO:0000256" key="3">
    <source>
        <dbReference type="ARBA" id="ARBA00012780"/>
    </source>
</evidence>
<dbReference type="Gene3D" id="1.10.287.1170">
    <property type="entry name" value="glycoside hydrolase family 81 endo-[beta] glucanase"/>
    <property type="match status" value="1"/>
</dbReference>
<keyword evidence="10" id="KW-0732">Signal</keyword>
<dbReference type="EMBL" id="FJOG01000009">
    <property type="protein sequence ID" value="CZR56962.1"/>
    <property type="molecule type" value="Genomic_DNA"/>
</dbReference>
<evidence type="ECO:0000256" key="1">
    <source>
        <dbReference type="ARBA" id="ARBA00000382"/>
    </source>
</evidence>
<evidence type="ECO:0000256" key="2">
    <source>
        <dbReference type="ARBA" id="ARBA00010730"/>
    </source>
</evidence>